<keyword evidence="2" id="KW-0812">Transmembrane</keyword>
<evidence type="ECO:0000313" key="3">
    <source>
        <dbReference type="EMBL" id="KAJ7102394.1"/>
    </source>
</evidence>
<feature type="region of interest" description="Disordered" evidence="1">
    <location>
        <begin position="124"/>
        <end position="145"/>
    </location>
</feature>
<protein>
    <submittedName>
        <fullName evidence="3">Uncharacterized protein</fullName>
    </submittedName>
</protein>
<name>A0AAD6XVI2_9AGAR</name>
<dbReference type="AlphaFoldDB" id="A0AAD6XVI2"/>
<feature type="transmembrane region" description="Helical" evidence="2">
    <location>
        <begin position="280"/>
        <end position="301"/>
    </location>
</feature>
<feature type="region of interest" description="Disordered" evidence="1">
    <location>
        <begin position="175"/>
        <end position="229"/>
    </location>
</feature>
<sequence>MESSTTTTELRVALCLLARTDASAAGRRPHPTLLECHTHILSSQTRVFFSSFRPTACRAFLSAVNPGNWLLVSTSSRTPSPVLRKPASRPGARTRRFWTTVNSPGNRLIDSDILALHSVLRLQQARVPPRRPSSKTLDHGQPPGKRLIDSDILALHSVLRLLRFASRPGARSRRFWTTVNPRQTANRYGHPPTSPRPLSSPIRVPSRRASTKTLGPGTMPSRSTSSANGNSYSTPAIFLDYLLATSRFPSQYLPSFPSNLNPIPLPHPIQNPSANSISRYLSLSLSLFIFLLYLGGARAYLRVYIQTRT</sequence>
<accession>A0AAD6XVI2</accession>
<reference evidence="3" key="1">
    <citation type="submission" date="2023-03" db="EMBL/GenBank/DDBJ databases">
        <title>Massive genome expansion in bonnet fungi (Mycena s.s.) driven by repeated elements and novel gene families across ecological guilds.</title>
        <authorList>
            <consortium name="Lawrence Berkeley National Laboratory"/>
            <person name="Harder C.B."/>
            <person name="Miyauchi S."/>
            <person name="Viragh M."/>
            <person name="Kuo A."/>
            <person name="Thoen E."/>
            <person name="Andreopoulos B."/>
            <person name="Lu D."/>
            <person name="Skrede I."/>
            <person name="Drula E."/>
            <person name="Henrissat B."/>
            <person name="Morin E."/>
            <person name="Kohler A."/>
            <person name="Barry K."/>
            <person name="LaButti K."/>
            <person name="Morin E."/>
            <person name="Salamov A."/>
            <person name="Lipzen A."/>
            <person name="Mereny Z."/>
            <person name="Hegedus B."/>
            <person name="Baldrian P."/>
            <person name="Stursova M."/>
            <person name="Weitz H."/>
            <person name="Taylor A."/>
            <person name="Grigoriev I.V."/>
            <person name="Nagy L.G."/>
            <person name="Martin F."/>
            <person name="Kauserud H."/>
        </authorList>
    </citation>
    <scope>NUCLEOTIDE SEQUENCE</scope>
    <source>
        <strain evidence="3">CBHHK173m</strain>
    </source>
</reference>
<evidence type="ECO:0000256" key="1">
    <source>
        <dbReference type="SAM" id="MobiDB-lite"/>
    </source>
</evidence>
<comment type="caution">
    <text evidence="3">The sequence shown here is derived from an EMBL/GenBank/DDBJ whole genome shotgun (WGS) entry which is preliminary data.</text>
</comment>
<keyword evidence="2" id="KW-0472">Membrane</keyword>
<evidence type="ECO:0000313" key="4">
    <source>
        <dbReference type="Proteomes" id="UP001222325"/>
    </source>
</evidence>
<gene>
    <name evidence="3" type="ORF">B0H15DRAFT_329177</name>
</gene>
<keyword evidence="2" id="KW-1133">Transmembrane helix</keyword>
<proteinExistence type="predicted"/>
<dbReference type="EMBL" id="JARJCN010000003">
    <property type="protein sequence ID" value="KAJ7102394.1"/>
    <property type="molecule type" value="Genomic_DNA"/>
</dbReference>
<feature type="compositionally biased region" description="Polar residues" evidence="1">
    <location>
        <begin position="220"/>
        <end position="229"/>
    </location>
</feature>
<feature type="compositionally biased region" description="Polar residues" evidence="1">
    <location>
        <begin position="175"/>
        <end position="186"/>
    </location>
</feature>
<keyword evidence="4" id="KW-1185">Reference proteome</keyword>
<organism evidence="3 4">
    <name type="scientific">Mycena belliarum</name>
    <dbReference type="NCBI Taxonomy" id="1033014"/>
    <lineage>
        <taxon>Eukaryota</taxon>
        <taxon>Fungi</taxon>
        <taxon>Dikarya</taxon>
        <taxon>Basidiomycota</taxon>
        <taxon>Agaricomycotina</taxon>
        <taxon>Agaricomycetes</taxon>
        <taxon>Agaricomycetidae</taxon>
        <taxon>Agaricales</taxon>
        <taxon>Marasmiineae</taxon>
        <taxon>Mycenaceae</taxon>
        <taxon>Mycena</taxon>
    </lineage>
</organism>
<dbReference type="Proteomes" id="UP001222325">
    <property type="component" value="Unassembled WGS sequence"/>
</dbReference>
<evidence type="ECO:0000256" key="2">
    <source>
        <dbReference type="SAM" id="Phobius"/>
    </source>
</evidence>